<dbReference type="HAMAP" id="MF_00120">
    <property type="entry name" value="GatA"/>
    <property type="match status" value="1"/>
</dbReference>
<evidence type="ECO:0000259" key="9">
    <source>
        <dbReference type="Pfam" id="PF01425"/>
    </source>
</evidence>
<dbReference type="OrthoDB" id="9811471at2"/>
<dbReference type="RefSeq" id="WP_038680774.1">
    <property type="nucleotide sequence ID" value="NZ_CP007514.1"/>
</dbReference>
<dbReference type="InterPro" id="IPR020556">
    <property type="entry name" value="Amidase_CS"/>
</dbReference>
<evidence type="ECO:0000313" key="12">
    <source>
        <dbReference type="Proteomes" id="UP000025229"/>
    </source>
</evidence>
<feature type="domain" description="Amidase" evidence="9">
    <location>
        <begin position="31"/>
        <end position="469"/>
    </location>
</feature>
<dbReference type="KEGG" id="rrd:RradSPS_0718"/>
<accession>A0A023X1C8</accession>
<protein>
    <recommendedName>
        <fullName evidence="8">Glutamyl-tRNA(Gln) amidotransferase subunit A</fullName>
        <shortName evidence="8">Glu-ADT subunit A</shortName>
        <ecNumber evidence="8">6.3.5.7</ecNumber>
    </recommendedName>
</protein>
<reference evidence="10 12" key="1">
    <citation type="submission" date="2014-03" db="EMBL/GenBank/DDBJ databases">
        <title>Complete genome sequence of the Radio-Resistant Rubrobacter radiotolerans RSPS-4.</title>
        <authorList>
            <person name="Egas C.C."/>
            <person name="Barroso C.C."/>
            <person name="Froufe H.J.C."/>
            <person name="Pacheco J.J."/>
            <person name="Albuquerque L.L."/>
            <person name="da Costa M.M.S."/>
        </authorList>
    </citation>
    <scope>NUCLEOTIDE SEQUENCE [LARGE SCALE GENOMIC DNA]</scope>
    <source>
        <strain evidence="10 12">RSPS-4</strain>
    </source>
</reference>
<evidence type="ECO:0000256" key="6">
    <source>
        <dbReference type="ARBA" id="ARBA00025295"/>
    </source>
</evidence>
<dbReference type="STRING" id="42256.RradSPS_0718"/>
<dbReference type="GO" id="GO:0050567">
    <property type="term" value="F:glutaminyl-tRNA synthase (glutamine-hydrolyzing) activity"/>
    <property type="evidence" value="ECO:0007669"/>
    <property type="project" value="UniProtKB-UniRule"/>
</dbReference>
<dbReference type="InterPro" id="IPR004412">
    <property type="entry name" value="GatA"/>
</dbReference>
<sequence>MGAANRLLDLSAYELAGKIRDREVSATEAAEVANRRIESVEDEVKSFITVTPEVALERARRIDERLADGGEVALHEGVPLVVKDVLSTKGTRTTCGSRMLEEFVPVYDATALARFSEDLVMVGKANMDEFAMGSSTENSAYFPTRNPWALDRVPGGSSGGSAAAVAAGEGWWALGTDTGGSVRQPAAFCGTVGLKPTYGRVSRYGLIAFASSLDQIGPMTRDVRDSALLLQAIAGHDRRDSTSARQPVPDYVAALEEGVSGLRVGVVTELTGAEGVEPEVREVSERTVRDLEAAGASVGEVSLPHATYGLPAYYIIAPAELSSNLARFDGVRYGLRVPAEGVHEMYRRTREEGFGDEAKRRIMLGTYALSSGYYDAYYAQAQKVRTRIIEDFRAAFSEYDVLVTPTCPTPAFGIGEKVDDPLAMYANDICAVPASLAGIPAISIPGGTVDGLPVGVQLMADHFEESKLLRAARAAERASEFRFQIKPDGAQNGTGAGS</sequence>
<keyword evidence="12" id="KW-1185">Reference proteome</keyword>
<evidence type="ECO:0000256" key="3">
    <source>
        <dbReference type="ARBA" id="ARBA00022741"/>
    </source>
</evidence>
<evidence type="ECO:0000256" key="5">
    <source>
        <dbReference type="ARBA" id="ARBA00022917"/>
    </source>
</evidence>
<dbReference type="EMBL" id="JAWXXX010000001">
    <property type="protein sequence ID" value="MDX5893413.1"/>
    <property type="molecule type" value="Genomic_DNA"/>
</dbReference>
<dbReference type="SUPFAM" id="SSF75304">
    <property type="entry name" value="Amidase signature (AS) enzymes"/>
    <property type="match status" value="1"/>
</dbReference>
<name>A0A023X1C8_RUBRA</name>
<dbReference type="eggNOG" id="COG0154">
    <property type="taxonomic scope" value="Bacteria"/>
</dbReference>
<keyword evidence="2 8" id="KW-0436">Ligase</keyword>
<dbReference type="PROSITE" id="PS00571">
    <property type="entry name" value="AMIDASES"/>
    <property type="match status" value="1"/>
</dbReference>
<dbReference type="Proteomes" id="UP001281130">
    <property type="component" value="Unassembled WGS sequence"/>
</dbReference>
<evidence type="ECO:0000313" key="11">
    <source>
        <dbReference type="EMBL" id="MDX5893413.1"/>
    </source>
</evidence>
<dbReference type="PATRIC" id="fig|42256.3.peg.729"/>
<gene>
    <name evidence="8 11" type="primary">gatA</name>
    <name evidence="10" type="ORF">RradSPS_0718</name>
    <name evidence="11" type="ORF">SIL72_05150</name>
</gene>
<evidence type="ECO:0000256" key="1">
    <source>
        <dbReference type="ARBA" id="ARBA00008069"/>
    </source>
</evidence>
<dbReference type="EC" id="6.3.5.7" evidence="8"/>
<dbReference type="EMBL" id="CP007514">
    <property type="protein sequence ID" value="AHY46001.1"/>
    <property type="molecule type" value="Genomic_DNA"/>
</dbReference>
<dbReference type="InterPro" id="IPR000120">
    <property type="entry name" value="Amidase"/>
</dbReference>
<dbReference type="GO" id="GO:0016740">
    <property type="term" value="F:transferase activity"/>
    <property type="evidence" value="ECO:0007669"/>
    <property type="project" value="UniProtKB-KW"/>
</dbReference>
<organism evidence="10 12">
    <name type="scientific">Rubrobacter radiotolerans</name>
    <name type="common">Arthrobacter radiotolerans</name>
    <dbReference type="NCBI Taxonomy" id="42256"/>
    <lineage>
        <taxon>Bacteria</taxon>
        <taxon>Bacillati</taxon>
        <taxon>Actinomycetota</taxon>
        <taxon>Rubrobacteria</taxon>
        <taxon>Rubrobacterales</taxon>
        <taxon>Rubrobacteraceae</taxon>
        <taxon>Rubrobacter</taxon>
    </lineage>
</organism>
<comment type="subunit">
    <text evidence="8">Heterotrimer of A, B and C subunits.</text>
</comment>
<evidence type="ECO:0000256" key="4">
    <source>
        <dbReference type="ARBA" id="ARBA00022840"/>
    </source>
</evidence>
<dbReference type="GO" id="GO:0030956">
    <property type="term" value="C:glutamyl-tRNA(Gln) amidotransferase complex"/>
    <property type="evidence" value="ECO:0007669"/>
    <property type="project" value="InterPro"/>
</dbReference>
<keyword evidence="5 8" id="KW-0648">Protein biosynthesis</keyword>
<evidence type="ECO:0000313" key="10">
    <source>
        <dbReference type="EMBL" id="AHY46001.1"/>
    </source>
</evidence>
<comment type="catalytic activity">
    <reaction evidence="7 8">
        <text>L-glutamyl-tRNA(Gln) + L-glutamine + ATP + H2O = L-glutaminyl-tRNA(Gln) + L-glutamate + ADP + phosphate + H(+)</text>
        <dbReference type="Rhea" id="RHEA:17521"/>
        <dbReference type="Rhea" id="RHEA-COMP:9681"/>
        <dbReference type="Rhea" id="RHEA-COMP:9684"/>
        <dbReference type="ChEBI" id="CHEBI:15377"/>
        <dbReference type="ChEBI" id="CHEBI:15378"/>
        <dbReference type="ChEBI" id="CHEBI:29985"/>
        <dbReference type="ChEBI" id="CHEBI:30616"/>
        <dbReference type="ChEBI" id="CHEBI:43474"/>
        <dbReference type="ChEBI" id="CHEBI:58359"/>
        <dbReference type="ChEBI" id="CHEBI:78520"/>
        <dbReference type="ChEBI" id="CHEBI:78521"/>
        <dbReference type="ChEBI" id="CHEBI:456216"/>
        <dbReference type="EC" id="6.3.5.7"/>
    </reaction>
</comment>
<dbReference type="Proteomes" id="UP000025229">
    <property type="component" value="Chromosome"/>
</dbReference>
<feature type="active site" description="Charge relay system" evidence="8">
    <location>
        <position position="157"/>
    </location>
</feature>
<evidence type="ECO:0000256" key="8">
    <source>
        <dbReference type="HAMAP-Rule" id="MF_00120"/>
    </source>
</evidence>
<dbReference type="HOGENOM" id="CLU_009600_0_3_11"/>
<dbReference type="Gene3D" id="3.90.1300.10">
    <property type="entry name" value="Amidase signature (AS) domain"/>
    <property type="match status" value="1"/>
</dbReference>
<dbReference type="PANTHER" id="PTHR11895">
    <property type="entry name" value="TRANSAMIDASE"/>
    <property type="match status" value="1"/>
</dbReference>
<evidence type="ECO:0000256" key="7">
    <source>
        <dbReference type="ARBA" id="ARBA00047407"/>
    </source>
</evidence>
<reference evidence="11" key="2">
    <citation type="submission" date="2023-11" db="EMBL/GenBank/DDBJ databases">
        <title>MicrobeMod: A computational toolkit for identifying prokaryotic methylation and restriction-modification with nanopore sequencing.</title>
        <authorList>
            <person name="Crits-Christoph A."/>
            <person name="Kang S.C."/>
            <person name="Lee H."/>
            <person name="Ostrov N."/>
        </authorList>
    </citation>
    <scope>NUCLEOTIDE SEQUENCE</scope>
    <source>
        <strain evidence="11">ATCC 51242</strain>
    </source>
</reference>
<keyword evidence="10" id="KW-0808">Transferase</keyword>
<dbReference type="AlphaFoldDB" id="A0A023X1C8"/>
<comment type="similarity">
    <text evidence="1 8">Belongs to the amidase family. GatA subfamily.</text>
</comment>
<dbReference type="Pfam" id="PF01425">
    <property type="entry name" value="Amidase"/>
    <property type="match status" value="1"/>
</dbReference>
<dbReference type="InterPro" id="IPR023631">
    <property type="entry name" value="Amidase_dom"/>
</dbReference>
<dbReference type="NCBIfam" id="TIGR00132">
    <property type="entry name" value="gatA"/>
    <property type="match status" value="1"/>
</dbReference>
<dbReference type="InterPro" id="IPR036928">
    <property type="entry name" value="AS_sf"/>
</dbReference>
<keyword evidence="4 8" id="KW-0067">ATP-binding</keyword>
<dbReference type="GO" id="GO:0005524">
    <property type="term" value="F:ATP binding"/>
    <property type="evidence" value="ECO:0007669"/>
    <property type="project" value="UniProtKB-KW"/>
</dbReference>
<dbReference type="GO" id="GO:0006412">
    <property type="term" value="P:translation"/>
    <property type="evidence" value="ECO:0007669"/>
    <property type="project" value="UniProtKB-UniRule"/>
</dbReference>
<evidence type="ECO:0000256" key="2">
    <source>
        <dbReference type="ARBA" id="ARBA00022598"/>
    </source>
</evidence>
<proteinExistence type="inferred from homology"/>
<feature type="active site" description="Acyl-ester intermediate" evidence="8">
    <location>
        <position position="181"/>
    </location>
</feature>
<dbReference type="PANTHER" id="PTHR11895:SF151">
    <property type="entry name" value="GLUTAMYL-TRNA(GLN) AMIDOTRANSFERASE SUBUNIT A"/>
    <property type="match status" value="1"/>
</dbReference>
<feature type="active site" description="Charge relay system" evidence="8">
    <location>
        <position position="83"/>
    </location>
</feature>
<comment type="function">
    <text evidence="6 8">Allows the formation of correctly charged Gln-tRNA(Gln) through the transamidation of misacylated Glu-tRNA(Gln) in organisms which lack glutaminyl-tRNA synthetase. The reaction takes place in the presence of glutamine and ATP through an activated gamma-phospho-Glu-tRNA(Gln).</text>
</comment>
<keyword evidence="3 8" id="KW-0547">Nucleotide-binding</keyword>